<name>A0A1H8M5Y3_9BACI</name>
<dbReference type="Pfam" id="PF19290">
    <property type="entry name" value="PmbA_TldD_2nd"/>
    <property type="match status" value="1"/>
</dbReference>
<evidence type="ECO:0000256" key="2">
    <source>
        <dbReference type="ARBA" id="ARBA00022670"/>
    </source>
</evidence>
<evidence type="ECO:0000256" key="1">
    <source>
        <dbReference type="ARBA" id="ARBA00005836"/>
    </source>
</evidence>
<evidence type="ECO:0000259" key="7">
    <source>
        <dbReference type="Pfam" id="PF19290"/>
    </source>
</evidence>
<keyword evidence="2" id="KW-0645">Protease</keyword>
<dbReference type="OrthoDB" id="9803213at2"/>
<dbReference type="InterPro" id="IPR035068">
    <property type="entry name" value="TldD/PmbA_N"/>
</dbReference>
<sequence>MITEAQMCAVLNEALATGSDFAELYFEEKDELNIKCANGSIRNITTTRISGVGVYLLLGSKSVYGHTNDLSFHNLIAVAQQLAQLLKNQGNNQAKVHDFTQKRYQNPNRVEIFPASVNNLAKIKVAKEAYRAIQDSGIKVKQANVDYFDTDQRVTICNSNGLLTEDRRVTSRLRLQATVQDGQQSLFDWKDYVLPHGFETFRLTANYTDFAKQFVKNILKRLRAKSAPTGVFPVVFESGSCGTFWHEACGHQLESTAIAGQRSDFVDLIGKKVASDKVTIIDDGTIPGLYGSAAIDDEGHPTQKNILIENGILTGYLCDRLGGRRLGLPSTGSGRRQSYTYAPVARMTNTYLAAGTDDDDEMIKSVDEGLYVKGMGGGTGGREFSVEVIDGYWIKNGQIDYQIKGLTLNARGIDIMKKVDRVGKRLETEYGGFCGAASGLCPVTSFQPRMRVTEMAIGGGSHG</sequence>
<dbReference type="Proteomes" id="UP000199300">
    <property type="component" value="Unassembled WGS sequence"/>
</dbReference>
<dbReference type="Pfam" id="PF01523">
    <property type="entry name" value="PmbA_TldD_1st"/>
    <property type="match status" value="1"/>
</dbReference>
<gene>
    <name evidence="8" type="ORF">SAMN04488134_10443</name>
</gene>
<feature type="domain" description="Metalloprotease TldD/E central" evidence="7">
    <location>
        <begin position="114"/>
        <end position="198"/>
    </location>
</feature>
<dbReference type="PANTHER" id="PTHR30624:SF4">
    <property type="entry name" value="METALLOPROTEASE TLDD"/>
    <property type="match status" value="1"/>
</dbReference>
<dbReference type="GO" id="GO:0006508">
    <property type="term" value="P:proteolysis"/>
    <property type="evidence" value="ECO:0007669"/>
    <property type="project" value="UniProtKB-KW"/>
</dbReference>
<dbReference type="Pfam" id="PF19289">
    <property type="entry name" value="PmbA_TldD_3rd"/>
    <property type="match status" value="1"/>
</dbReference>
<dbReference type="InterPro" id="IPR045569">
    <property type="entry name" value="Metalloprtase-TldD/E_C"/>
</dbReference>
<dbReference type="RefSeq" id="WP_091496384.1">
    <property type="nucleotide sequence ID" value="NZ_FODJ01000004.1"/>
</dbReference>
<evidence type="ECO:0000259" key="5">
    <source>
        <dbReference type="Pfam" id="PF01523"/>
    </source>
</evidence>
<evidence type="ECO:0000256" key="4">
    <source>
        <dbReference type="ARBA" id="ARBA00023049"/>
    </source>
</evidence>
<keyword evidence="3" id="KW-0378">Hydrolase</keyword>
<evidence type="ECO:0000313" key="9">
    <source>
        <dbReference type="Proteomes" id="UP000199300"/>
    </source>
</evidence>
<dbReference type="STRING" id="872970.SAMN04488134_10443"/>
<dbReference type="Gene3D" id="3.30.2290.10">
    <property type="entry name" value="PmbA/TldD superfamily"/>
    <property type="match status" value="1"/>
</dbReference>
<dbReference type="EMBL" id="FODJ01000004">
    <property type="protein sequence ID" value="SEO12739.1"/>
    <property type="molecule type" value="Genomic_DNA"/>
</dbReference>
<evidence type="ECO:0000256" key="3">
    <source>
        <dbReference type="ARBA" id="ARBA00022801"/>
    </source>
</evidence>
<dbReference type="AlphaFoldDB" id="A0A1H8M5Y3"/>
<dbReference type="GO" id="GO:0008237">
    <property type="term" value="F:metallopeptidase activity"/>
    <property type="evidence" value="ECO:0007669"/>
    <property type="project" value="UniProtKB-KW"/>
</dbReference>
<reference evidence="8 9" key="1">
    <citation type="submission" date="2016-10" db="EMBL/GenBank/DDBJ databases">
        <authorList>
            <person name="de Groot N.N."/>
        </authorList>
    </citation>
    <scope>NUCLEOTIDE SEQUENCE [LARGE SCALE GENOMIC DNA]</scope>
    <source>
        <strain evidence="8 9">CGMCC 1.10434</strain>
    </source>
</reference>
<evidence type="ECO:0000259" key="6">
    <source>
        <dbReference type="Pfam" id="PF19289"/>
    </source>
</evidence>
<dbReference type="InterPro" id="IPR045570">
    <property type="entry name" value="Metalloprtase-TldD/E_cen_dom"/>
</dbReference>
<proteinExistence type="inferred from homology"/>
<dbReference type="GO" id="GO:0005829">
    <property type="term" value="C:cytosol"/>
    <property type="evidence" value="ECO:0007669"/>
    <property type="project" value="TreeGrafter"/>
</dbReference>
<dbReference type="PANTHER" id="PTHR30624">
    <property type="entry name" value="UNCHARACTERIZED PROTEIN TLDD AND PMBA"/>
    <property type="match status" value="1"/>
</dbReference>
<dbReference type="InterPro" id="IPR036059">
    <property type="entry name" value="TldD/PmbA_sf"/>
</dbReference>
<comment type="similarity">
    <text evidence="1">Belongs to the peptidase U62 family.</text>
</comment>
<keyword evidence="9" id="KW-1185">Reference proteome</keyword>
<dbReference type="InterPro" id="IPR002510">
    <property type="entry name" value="Metalloprtase-TldD/E_N"/>
</dbReference>
<organism evidence="8 9">
    <name type="scientific">Amphibacillus marinus</name>
    <dbReference type="NCBI Taxonomy" id="872970"/>
    <lineage>
        <taxon>Bacteria</taxon>
        <taxon>Bacillati</taxon>
        <taxon>Bacillota</taxon>
        <taxon>Bacilli</taxon>
        <taxon>Bacillales</taxon>
        <taxon>Bacillaceae</taxon>
        <taxon>Amphibacillus</taxon>
    </lineage>
</organism>
<dbReference type="SUPFAM" id="SSF111283">
    <property type="entry name" value="Putative modulator of DNA gyrase, PmbA/TldD"/>
    <property type="match status" value="1"/>
</dbReference>
<feature type="domain" description="Metalloprotease TldD/E N-terminal" evidence="5">
    <location>
        <begin position="22"/>
        <end position="83"/>
    </location>
</feature>
<protein>
    <submittedName>
        <fullName evidence="8">TldD protein</fullName>
    </submittedName>
</protein>
<dbReference type="InterPro" id="IPR051463">
    <property type="entry name" value="Peptidase_U62_metallo"/>
</dbReference>
<evidence type="ECO:0000313" key="8">
    <source>
        <dbReference type="EMBL" id="SEO12739.1"/>
    </source>
</evidence>
<keyword evidence="4" id="KW-0482">Metalloprotease</keyword>
<feature type="domain" description="Metalloprotease TldD/E C-terminal" evidence="6">
    <location>
        <begin position="229"/>
        <end position="459"/>
    </location>
</feature>
<accession>A0A1H8M5Y3</accession>